<gene>
    <name evidence="4" type="ORF">HDF17_001658</name>
</gene>
<evidence type="ECO:0000313" key="4">
    <source>
        <dbReference type="EMBL" id="NYF79371.1"/>
    </source>
</evidence>
<dbReference type="Pfam" id="PF00583">
    <property type="entry name" value="Acetyltransf_1"/>
    <property type="match status" value="1"/>
</dbReference>
<keyword evidence="5" id="KW-1185">Reference proteome</keyword>
<comment type="caution">
    <text evidence="4">The sequence shown here is derived from an EMBL/GenBank/DDBJ whole genome shotgun (WGS) entry which is preliminary data.</text>
</comment>
<organism evidence="4 5">
    <name type="scientific">Granulicella arctica</name>
    <dbReference type="NCBI Taxonomy" id="940613"/>
    <lineage>
        <taxon>Bacteria</taxon>
        <taxon>Pseudomonadati</taxon>
        <taxon>Acidobacteriota</taxon>
        <taxon>Terriglobia</taxon>
        <taxon>Terriglobales</taxon>
        <taxon>Acidobacteriaceae</taxon>
        <taxon>Granulicella</taxon>
    </lineage>
</organism>
<dbReference type="RefSeq" id="WP_179489595.1">
    <property type="nucleotide sequence ID" value="NZ_JACCCW010000001.1"/>
</dbReference>
<protein>
    <submittedName>
        <fullName evidence="4">Ribosomal protein S18 acetylase RimI-like enzyme</fullName>
    </submittedName>
</protein>
<evidence type="ECO:0000256" key="1">
    <source>
        <dbReference type="ARBA" id="ARBA00022679"/>
    </source>
</evidence>
<proteinExistence type="predicted"/>
<dbReference type="Proteomes" id="UP000589520">
    <property type="component" value="Unassembled WGS sequence"/>
</dbReference>
<evidence type="ECO:0000313" key="5">
    <source>
        <dbReference type="Proteomes" id="UP000589520"/>
    </source>
</evidence>
<dbReference type="CDD" id="cd04301">
    <property type="entry name" value="NAT_SF"/>
    <property type="match status" value="1"/>
</dbReference>
<dbReference type="InterPro" id="IPR050680">
    <property type="entry name" value="YpeA/RimI_acetyltransf"/>
</dbReference>
<accession>A0A7Y9PHP7</accession>
<dbReference type="PANTHER" id="PTHR43420">
    <property type="entry name" value="ACETYLTRANSFERASE"/>
    <property type="match status" value="1"/>
</dbReference>
<dbReference type="AlphaFoldDB" id="A0A7Y9PHP7"/>
<keyword evidence="1" id="KW-0808">Transferase</keyword>
<dbReference type="PROSITE" id="PS51186">
    <property type="entry name" value="GNAT"/>
    <property type="match status" value="1"/>
</dbReference>
<reference evidence="4 5" key="1">
    <citation type="submission" date="2020-07" db="EMBL/GenBank/DDBJ databases">
        <title>Genomic Encyclopedia of Type Strains, Phase IV (KMG-V): Genome sequencing to study the core and pangenomes of soil and plant-associated prokaryotes.</title>
        <authorList>
            <person name="Whitman W."/>
        </authorList>
    </citation>
    <scope>NUCLEOTIDE SEQUENCE [LARGE SCALE GENOMIC DNA]</scope>
    <source>
        <strain evidence="4 5">X4EP2</strain>
    </source>
</reference>
<name>A0A7Y9PHP7_9BACT</name>
<sequence length="327" mass="37304">MTVATQLELLDLRHFSARQLRPLLEREAQVWKERLRWDYQNSTELLLQYLDSRVLPGFVALDRGKICGFTFCVYEGHKAVVGDAYAIASDATTSLKITHRLLQHLLELLLHSPNIERIESQLLLYDAGAIDEVFVSAGFAMFPRMFMELNLEDYQGSLMQSDERTLPQEIELRRWSNGDYQQAAELIHMAYADHIDAQVNDQYRSLHGSLRFLHNIIRFPGCGVFASESSWVLRERNTQTLVGIVLCSDVGGAVAHITQLCIAPAWRGHGLAKMMMQCCAEYLRRDGFQAITLTVTTGNTAAVSLYEQLGFEIRHRFDAMVFEREPE</sequence>
<dbReference type="GO" id="GO:0005840">
    <property type="term" value="C:ribosome"/>
    <property type="evidence" value="ECO:0007669"/>
    <property type="project" value="UniProtKB-KW"/>
</dbReference>
<keyword evidence="4" id="KW-0687">Ribonucleoprotein</keyword>
<dbReference type="InterPro" id="IPR016181">
    <property type="entry name" value="Acyl_CoA_acyltransferase"/>
</dbReference>
<evidence type="ECO:0000259" key="3">
    <source>
        <dbReference type="PROSITE" id="PS51186"/>
    </source>
</evidence>
<dbReference type="InterPro" id="IPR000182">
    <property type="entry name" value="GNAT_dom"/>
</dbReference>
<keyword evidence="4" id="KW-0689">Ribosomal protein</keyword>
<evidence type="ECO:0000256" key="2">
    <source>
        <dbReference type="ARBA" id="ARBA00023315"/>
    </source>
</evidence>
<dbReference type="SUPFAM" id="SSF55729">
    <property type="entry name" value="Acyl-CoA N-acyltransferases (Nat)"/>
    <property type="match status" value="1"/>
</dbReference>
<feature type="domain" description="N-acetyltransferase" evidence="3">
    <location>
        <begin position="170"/>
        <end position="327"/>
    </location>
</feature>
<dbReference type="Gene3D" id="3.40.630.30">
    <property type="match status" value="1"/>
</dbReference>
<dbReference type="GO" id="GO:0016747">
    <property type="term" value="F:acyltransferase activity, transferring groups other than amino-acyl groups"/>
    <property type="evidence" value="ECO:0007669"/>
    <property type="project" value="InterPro"/>
</dbReference>
<keyword evidence="2" id="KW-0012">Acyltransferase</keyword>
<dbReference type="PANTHER" id="PTHR43420:SF47">
    <property type="entry name" value="N-ACETYLTRANSFERASE DOMAIN-CONTAINING PROTEIN"/>
    <property type="match status" value="1"/>
</dbReference>
<dbReference type="EMBL" id="JACCCW010000001">
    <property type="protein sequence ID" value="NYF79371.1"/>
    <property type="molecule type" value="Genomic_DNA"/>
</dbReference>